<evidence type="ECO:0000313" key="1">
    <source>
        <dbReference type="EMBL" id="KAJ3554944.1"/>
    </source>
</evidence>
<reference evidence="1" key="1">
    <citation type="submission" date="2022-07" db="EMBL/GenBank/DDBJ databases">
        <title>Genome Sequence of Phlebia brevispora.</title>
        <authorList>
            <person name="Buettner E."/>
        </authorList>
    </citation>
    <scope>NUCLEOTIDE SEQUENCE</scope>
    <source>
        <strain evidence="1">MPL23</strain>
    </source>
</reference>
<evidence type="ECO:0000313" key="2">
    <source>
        <dbReference type="Proteomes" id="UP001148662"/>
    </source>
</evidence>
<comment type="caution">
    <text evidence="1">The sequence shown here is derived from an EMBL/GenBank/DDBJ whole genome shotgun (WGS) entry which is preliminary data.</text>
</comment>
<gene>
    <name evidence="1" type="ORF">NM688_g2844</name>
</gene>
<sequence>MATPLCLCGFEENQTLEEILDNEDTRFLYRVSRYNQIAPRTSHMFAAKYRSWSEDPQTIPRNCEFTLDDLHQHIDPNRRKSFWNPWLCTSLSFLWIIWRSVDWGRYEREENFVISVIDARHETLRDRLMLTIDGLKEKGGDHDRDSFSWLTSWSHQEVLVHGYIDYAAVVARVPWIQVKNLLVPEYLTPLHPGPVTFRSWCHQVKASLTDGWRPTAAYDAAQVELAIFDSRLHSRPASQAELLALRDRIVDVAVSIYLFPRRPRPESADILKGVPGLRRYQMPRLIEQDIRYVRLAESLE</sequence>
<proteinExistence type="predicted"/>
<dbReference type="EMBL" id="JANHOG010000381">
    <property type="protein sequence ID" value="KAJ3554944.1"/>
    <property type="molecule type" value="Genomic_DNA"/>
</dbReference>
<name>A0ACC1T7N2_9APHY</name>
<protein>
    <submittedName>
        <fullName evidence="1">Uncharacterized protein</fullName>
    </submittedName>
</protein>
<organism evidence="1 2">
    <name type="scientific">Phlebia brevispora</name>
    <dbReference type="NCBI Taxonomy" id="194682"/>
    <lineage>
        <taxon>Eukaryota</taxon>
        <taxon>Fungi</taxon>
        <taxon>Dikarya</taxon>
        <taxon>Basidiomycota</taxon>
        <taxon>Agaricomycotina</taxon>
        <taxon>Agaricomycetes</taxon>
        <taxon>Polyporales</taxon>
        <taxon>Meruliaceae</taxon>
        <taxon>Phlebia</taxon>
    </lineage>
</organism>
<accession>A0ACC1T7N2</accession>
<dbReference type="Proteomes" id="UP001148662">
    <property type="component" value="Unassembled WGS sequence"/>
</dbReference>
<keyword evidence="2" id="KW-1185">Reference proteome</keyword>